<keyword evidence="3" id="KW-1003">Cell membrane</keyword>
<name>A0ABW9M597_9FIRM</name>
<evidence type="ECO:0000256" key="8">
    <source>
        <dbReference type="RuleBase" id="RU363032"/>
    </source>
</evidence>
<dbReference type="InterPro" id="IPR035906">
    <property type="entry name" value="MetI-like_sf"/>
</dbReference>
<evidence type="ECO:0000256" key="5">
    <source>
        <dbReference type="ARBA" id="ARBA00022692"/>
    </source>
</evidence>
<evidence type="ECO:0000256" key="4">
    <source>
        <dbReference type="ARBA" id="ARBA00022519"/>
    </source>
</evidence>
<feature type="transmembrane region" description="Helical" evidence="8">
    <location>
        <begin position="234"/>
        <end position="255"/>
    </location>
</feature>
<sequence>MKKISKFILYLYIGLLILAGVDLILTSFRQNYPWPNLLAANYSMRSYSYLLKDKKFIKGILNSIFIASISSLLSLAMALPLAKKIFYRIRAYKFVGFVISLPFLIAGTSLGLGLLLFFKARGITGSKTLIIISHCMFIIPYAVRILKPGYRFLKDNLLYAGMMLGADNKALRKEIIFPILAPFIKTALIMGFILSISEYYLTLVLGSGLVESFMTVAFPFFIARDRAISSAISIVFLLINIIFVLIMEVVFRLVFRSKKWTL</sequence>
<evidence type="ECO:0000313" key="10">
    <source>
        <dbReference type="EMBL" id="MFO3664653.1"/>
    </source>
</evidence>
<feature type="transmembrane region" description="Helical" evidence="8">
    <location>
        <begin position="200"/>
        <end position="222"/>
    </location>
</feature>
<keyword evidence="6 8" id="KW-1133">Transmembrane helix</keyword>
<dbReference type="Gene3D" id="1.10.3720.10">
    <property type="entry name" value="MetI-like"/>
    <property type="match status" value="1"/>
</dbReference>
<evidence type="ECO:0000256" key="2">
    <source>
        <dbReference type="ARBA" id="ARBA00022448"/>
    </source>
</evidence>
<organism evidence="10 11">
    <name type="scientific">Anaerococcus martiniensis</name>
    <dbReference type="NCBI Taxonomy" id="3115615"/>
    <lineage>
        <taxon>Bacteria</taxon>
        <taxon>Bacillati</taxon>
        <taxon>Bacillota</taxon>
        <taxon>Tissierellia</taxon>
        <taxon>Tissierellales</taxon>
        <taxon>Peptoniphilaceae</taxon>
        <taxon>Anaerococcus</taxon>
    </lineage>
</organism>
<keyword evidence="2 8" id="KW-0813">Transport</keyword>
<gene>
    <name evidence="10" type="ORF">ACCQ41_00055</name>
</gene>
<dbReference type="SUPFAM" id="SSF161098">
    <property type="entry name" value="MetI-like"/>
    <property type="match status" value="1"/>
</dbReference>
<dbReference type="PROSITE" id="PS50928">
    <property type="entry name" value="ABC_TM1"/>
    <property type="match status" value="1"/>
</dbReference>
<evidence type="ECO:0000256" key="3">
    <source>
        <dbReference type="ARBA" id="ARBA00022475"/>
    </source>
</evidence>
<keyword evidence="5 8" id="KW-0812">Transmembrane</keyword>
<keyword evidence="11" id="KW-1185">Reference proteome</keyword>
<dbReference type="Proteomes" id="UP001637996">
    <property type="component" value="Unassembled WGS sequence"/>
</dbReference>
<evidence type="ECO:0000256" key="6">
    <source>
        <dbReference type="ARBA" id="ARBA00022989"/>
    </source>
</evidence>
<comment type="caution">
    <text evidence="10">The sequence shown here is derived from an EMBL/GenBank/DDBJ whole genome shotgun (WGS) entry which is preliminary data.</text>
</comment>
<dbReference type="InterPro" id="IPR000515">
    <property type="entry name" value="MetI-like"/>
</dbReference>
<feature type="transmembrane region" description="Helical" evidence="8">
    <location>
        <begin position="175"/>
        <end position="194"/>
    </location>
</feature>
<comment type="similarity">
    <text evidence="8">Belongs to the binding-protein-dependent transport system permease family.</text>
</comment>
<protein>
    <submittedName>
        <fullName evidence="10">ABC transporter permease</fullName>
    </submittedName>
</protein>
<evidence type="ECO:0000259" key="9">
    <source>
        <dbReference type="PROSITE" id="PS50928"/>
    </source>
</evidence>
<feature type="transmembrane region" description="Helical" evidence="8">
    <location>
        <begin position="129"/>
        <end position="146"/>
    </location>
</feature>
<accession>A0ABW9M597</accession>
<feature type="transmembrane region" description="Helical" evidence="8">
    <location>
        <begin position="7"/>
        <end position="28"/>
    </location>
</feature>
<dbReference type="PANTHER" id="PTHR43357">
    <property type="entry name" value="INNER MEMBRANE ABC TRANSPORTER PERMEASE PROTEIN YDCV"/>
    <property type="match status" value="1"/>
</dbReference>
<comment type="subcellular location">
    <subcellularLocation>
        <location evidence="1">Cell inner membrane</location>
        <topology evidence="1">Multi-pass membrane protein</topology>
    </subcellularLocation>
    <subcellularLocation>
        <location evidence="8">Cell membrane</location>
        <topology evidence="8">Multi-pass membrane protein</topology>
    </subcellularLocation>
</comment>
<keyword evidence="4" id="KW-0997">Cell inner membrane</keyword>
<feature type="transmembrane region" description="Helical" evidence="8">
    <location>
        <begin position="94"/>
        <end position="117"/>
    </location>
</feature>
<dbReference type="PANTHER" id="PTHR43357:SF4">
    <property type="entry name" value="INNER MEMBRANE ABC TRANSPORTER PERMEASE PROTEIN YDCV"/>
    <property type="match status" value="1"/>
</dbReference>
<dbReference type="EMBL" id="JBGMEI010000001">
    <property type="protein sequence ID" value="MFO3664653.1"/>
    <property type="molecule type" value="Genomic_DNA"/>
</dbReference>
<feature type="domain" description="ABC transmembrane type-1" evidence="9">
    <location>
        <begin position="60"/>
        <end position="247"/>
    </location>
</feature>
<feature type="transmembrane region" description="Helical" evidence="8">
    <location>
        <begin position="60"/>
        <end position="82"/>
    </location>
</feature>
<dbReference type="RefSeq" id="WP_410030459.1">
    <property type="nucleotide sequence ID" value="NZ_JBGMEI010000001.1"/>
</dbReference>
<dbReference type="Pfam" id="PF00528">
    <property type="entry name" value="BPD_transp_1"/>
    <property type="match status" value="1"/>
</dbReference>
<proteinExistence type="inferred from homology"/>
<reference evidence="10 11" key="1">
    <citation type="journal article" date="2025" name="Anaerobe">
        <title>Description of Anaerococcus kampingiae sp. nov., Anaerococcus groningensis sp. nov., Anaerococcus martiniensis sp. nov., and Anaerococcus cruorum sp. nov., isolated from human clinical specimens.</title>
        <authorList>
            <person name="Boiten K.E."/>
            <person name="Meijer J."/>
            <person name="van Wezel E.M."/>
            <person name="Veloo A.C.M."/>
        </authorList>
    </citation>
    <scope>NUCLEOTIDE SEQUENCE [LARGE SCALE GENOMIC DNA]</scope>
    <source>
        <strain evidence="10 11">ENR0831</strain>
    </source>
</reference>
<evidence type="ECO:0000256" key="7">
    <source>
        <dbReference type="ARBA" id="ARBA00023136"/>
    </source>
</evidence>
<evidence type="ECO:0000256" key="1">
    <source>
        <dbReference type="ARBA" id="ARBA00004429"/>
    </source>
</evidence>
<dbReference type="CDD" id="cd06261">
    <property type="entry name" value="TM_PBP2"/>
    <property type="match status" value="1"/>
</dbReference>
<evidence type="ECO:0000313" key="11">
    <source>
        <dbReference type="Proteomes" id="UP001637996"/>
    </source>
</evidence>
<keyword evidence="7 8" id="KW-0472">Membrane</keyword>